<dbReference type="SMART" id="SM00283">
    <property type="entry name" value="MA"/>
    <property type="match status" value="1"/>
</dbReference>
<dbReference type="AlphaFoldDB" id="A0A4P8L797"/>
<accession>A0A4P8L797</accession>
<evidence type="ECO:0000256" key="4">
    <source>
        <dbReference type="SAM" id="Phobius"/>
    </source>
</evidence>
<feature type="transmembrane region" description="Helical" evidence="4">
    <location>
        <begin position="36"/>
        <end position="57"/>
    </location>
</feature>
<feature type="domain" description="Methyl-accepting transducer" evidence="5">
    <location>
        <begin position="100"/>
        <end position="329"/>
    </location>
</feature>
<proteinExistence type="inferred from homology"/>
<keyword evidence="4" id="KW-0812">Transmembrane</keyword>
<dbReference type="OrthoDB" id="9765170at2"/>
<reference evidence="6 7" key="1">
    <citation type="submission" date="2019-05" db="EMBL/GenBank/DDBJ databases">
        <title>The Complete Genome Sequence of the n-alkane-degrading Desulfoglaeba alkanexedens ALDC reveals multiple alkylsuccinate synthase gene clusters.</title>
        <authorList>
            <person name="Callaghan A.V."/>
            <person name="Davidova I.A."/>
            <person name="Duncan K.E."/>
            <person name="Morris B."/>
            <person name="McInerney M.J."/>
        </authorList>
    </citation>
    <scope>NUCLEOTIDE SEQUENCE [LARGE SCALE GENOMIC DNA]</scope>
    <source>
        <strain evidence="6 7">ALDC</strain>
    </source>
</reference>
<dbReference type="PRINTS" id="PR00260">
    <property type="entry name" value="CHEMTRNSDUCR"/>
</dbReference>
<dbReference type="Pfam" id="PF00015">
    <property type="entry name" value="MCPsignal"/>
    <property type="match status" value="1"/>
</dbReference>
<dbReference type="InterPro" id="IPR051310">
    <property type="entry name" value="MCP_chemotaxis"/>
</dbReference>
<protein>
    <recommendedName>
        <fullName evidence="5">Methyl-accepting transducer domain-containing protein</fullName>
    </recommendedName>
</protein>
<dbReference type="Proteomes" id="UP000298602">
    <property type="component" value="Chromosome"/>
</dbReference>
<evidence type="ECO:0000256" key="1">
    <source>
        <dbReference type="ARBA" id="ARBA00022500"/>
    </source>
</evidence>
<evidence type="ECO:0000256" key="3">
    <source>
        <dbReference type="PROSITE-ProRule" id="PRU00284"/>
    </source>
</evidence>
<feature type="transmembrane region" description="Helical" evidence="4">
    <location>
        <begin position="6"/>
        <end position="27"/>
    </location>
</feature>
<dbReference type="GO" id="GO:0006935">
    <property type="term" value="P:chemotaxis"/>
    <property type="evidence" value="ECO:0007669"/>
    <property type="project" value="UniProtKB-KW"/>
</dbReference>
<comment type="similarity">
    <text evidence="2">Belongs to the methyl-accepting chemotaxis (MCP) protein family.</text>
</comment>
<dbReference type="GO" id="GO:0005886">
    <property type="term" value="C:plasma membrane"/>
    <property type="evidence" value="ECO:0007669"/>
    <property type="project" value="TreeGrafter"/>
</dbReference>
<dbReference type="PANTHER" id="PTHR43531">
    <property type="entry name" value="PROTEIN ICFG"/>
    <property type="match status" value="1"/>
</dbReference>
<keyword evidence="4" id="KW-1133">Transmembrane helix</keyword>
<sequence length="392" mass="40956">MLWEILLLSGYVVIGEFLASISTYAVYKKGLTTRVLIWLLPGIFCLCVTLFIVGKFGAYNPRAVAFGLIVGPSSLLINLILLARRIVTPITQVALTLSASSRQIVACSAQVTSVGQSLTEAASEQAASTEETSAALEEIASMAAQSTESAGEAQRLMDHAGGMNAHANDLMHNLRAAMKTVLDASEGTKRIIKVIDEIAFKTNILALNAAVEAARAGEAGAGFAVVADEVRTLALQSAKSAQDTAALIETTLKGIQDAVQLTLETDEAFQQMKDGSEKVAVMVSQILTASKEIAIGIAQSNEAVAQIAKMTQQNAAAAEQLASSAGELNGLGKAVDRSAQKLTQVMQGTAEVVSDPAFVDAFAVPRHALPRAEGLLPDAGASRTSLPVAETF</sequence>
<keyword evidence="3" id="KW-0807">Transducer</keyword>
<evidence type="ECO:0000313" key="6">
    <source>
        <dbReference type="EMBL" id="QCQ23045.1"/>
    </source>
</evidence>
<dbReference type="SUPFAM" id="SSF58104">
    <property type="entry name" value="Methyl-accepting chemotaxis protein (MCP) signaling domain"/>
    <property type="match status" value="1"/>
</dbReference>
<organism evidence="6 7">
    <name type="scientific">Desulfoglaeba alkanexedens ALDC</name>
    <dbReference type="NCBI Taxonomy" id="980445"/>
    <lineage>
        <taxon>Bacteria</taxon>
        <taxon>Pseudomonadati</taxon>
        <taxon>Thermodesulfobacteriota</taxon>
        <taxon>Syntrophobacteria</taxon>
        <taxon>Syntrophobacterales</taxon>
        <taxon>Syntrophobacteraceae</taxon>
        <taxon>Desulfoglaeba</taxon>
    </lineage>
</organism>
<keyword evidence="7" id="KW-1185">Reference proteome</keyword>
<evidence type="ECO:0000256" key="2">
    <source>
        <dbReference type="ARBA" id="ARBA00029447"/>
    </source>
</evidence>
<dbReference type="KEGG" id="dax:FDQ92_13215"/>
<dbReference type="EMBL" id="CP040098">
    <property type="protein sequence ID" value="QCQ23045.1"/>
    <property type="molecule type" value="Genomic_DNA"/>
</dbReference>
<dbReference type="PROSITE" id="PS50111">
    <property type="entry name" value="CHEMOTAXIS_TRANSDUC_2"/>
    <property type="match status" value="1"/>
</dbReference>
<dbReference type="GO" id="GO:0007165">
    <property type="term" value="P:signal transduction"/>
    <property type="evidence" value="ECO:0007669"/>
    <property type="project" value="UniProtKB-KW"/>
</dbReference>
<keyword evidence="1" id="KW-0145">Chemotaxis</keyword>
<dbReference type="RefSeq" id="WP_137425328.1">
    <property type="nucleotide sequence ID" value="NZ_CP040098.1"/>
</dbReference>
<reference evidence="6 7" key="2">
    <citation type="submission" date="2019-05" db="EMBL/GenBank/DDBJ databases">
        <authorList>
            <person name="Suflita J.M."/>
            <person name="Marks C.R."/>
        </authorList>
    </citation>
    <scope>NUCLEOTIDE SEQUENCE [LARGE SCALE GENOMIC DNA]</scope>
    <source>
        <strain evidence="6 7">ALDC</strain>
    </source>
</reference>
<dbReference type="InterPro" id="IPR004089">
    <property type="entry name" value="MCPsignal_dom"/>
</dbReference>
<evidence type="ECO:0000313" key="7">
    <source>
        <dbReference type="Proteomes" id="UP000298602"/>
    </source>
</evidence>
<dbReference type="Gene3D" id="1.10.287.950">
    <property type="entry name" value="Methyl-accepting chemotaxis protein"/>
    <property type="match status" value="1"/>
</dbReference>
<dbReference type="GO" id="GO:0004888">
    <property type="term" value="F:transmembrane signaling receptor activity"/>
    <property type="evidence" value="ECO:0007669"/>
    <property type="project" value="InterPro"/>
</dbReference>
<keyword evidence="4" id="KW-0472">Membrane</keyword>
<name>A0A4P8L797_9BACT</name>
<dbReference type="InterPro" id="IPR004090">
    <property type="entry name" value="Chemotax_Me-accpt_rcpt"/>
</dbReference>
<evidence type="ECO:0000259" key="5">
    <source>
        <dbReference type="PROSITE" id="PS50111"/>
    </source>
</evidence>
<gene>
    <name evidence="6" type="ORF">FDQ92_13215</name>
</gene>
<dbReference type="PANTHER" id="PTHR43531:SF11">
    <property type="entry name" value="METHYL-ACCEPTING CHEMOTAXIS PROTEIN 3"/>
    <property type="match status" value="1"/>
</dbReference>
<feature type="transmembrane region" description="Helical" evidence="4">
    <location>
        <begin position="63"/>
        <end position="83"/>
    </location>
</feature>